<comment type="caution">
    <text evidence="2">The sequence shown here is derived from an EMBL/GenBank/DDBJ whole genome shotgun (WGS) entry which is preliminary data.</text>
</comment>
<accession>A0A267MIC9</accession>
<dbReference type="Proteomes" id="UP000216024">
    <property type="component" value="Unassembled WGS sequence"/>
</dbReference>
<protein>
    <submittedName>
        <fullName evidence="2">Uncharacterized protein</fullName>
    </submittedName>
</protein>
<dbReference type="RefSeq" id="WP_095134496.1">
    <property type="nucleotide sequence ID" value="NZ_NIBG01000014.1"/>
</dbReference>
<organism evidence="2 3">
    <name type="scientific">Anaeromicrobium sediminis</name>
    <dbReference type="NCBI Taxonomy" id="1478221"/>
    <lineage>
        <taxon>Bacteria</taxon>
        <taxon>Bacillati</taxon>
        <taxon>Bacillota</taxon>
        <taxon>Clostridia</taxon>
        <taxon>Peptostreptococcales</taxon>
        <taxon>Thermotaleaceae</taxon>
        <taxon>Anaeromicrobium</taxon>
    </lineage>
</organism>
<dbReference type="AlphaFoldDB" id="A0A267MIC9"/>
<keyword evidence="3" id="KW-1185">Reference proteome</keyword>
<evidence type="ECO:0000313" key="2">
    <source>
        <dbReference type="EMBL" id="PAB58553.1"/>
    </source>
</evidence>
<evidence type="ECO:0000313" key="3">
    <source>
        <dbReference type="Proteomes" id="UP000216024"/>
    </source>
</evidence>
<dbReference type="OrthoDB" id="1956655at2"/>
<evidence type="ECO:0000256" key="1">
    <source>
        <dbReference type="SAM" id="Phobius"/>
    </source>
</evidence>
<keyword evidence="1" id="KW-0812">Transmembrane</keyword>
<name>A0A267MIC9_9FIRM</name>
<dbReference type="EMBL" id="NIBG01000014">
    <property type="protein sequence ID" value="PAB58553.1"/>
    <property type="molecule type" value="Genomic_DNA"/>
</dbReference>
<sequence>MSKSSTNKSEYMPNPILLNAEQQEEFNKYRAKYADKSNKYILREMMRVKSQVPQEMVQKHIKNLNLMSQMEGFDPEKIQPRVDMVKRLLSINMPSQNTIQSEEPIAESQFFFGGALLLWFLALAAIWRRPYYRRPYGRYPIY</sequence>
<keyword evidence="1" id="KW-0472">Membrane</keyword>
<reference evidence="2 3" key="1">
    <citation type="submission" date="2017-06" db="EMBL/GenBank/DDBJ databases">
        <title>Draft genome sequence of anaerobic fermentative bacterium Anaeromicrobium sediminis DY2726D isolated from West Pacific Ocean sediments.</title>
        <authorList>
            <person name="Zeng X."/>
        </authorList>
    </citation>
    <scope>NUCLEOTIDE SEQUENCE [LARGE SCALE GENOMIC DNA]</scope>
    <source>
        <strain evidence="2 3">DY2726D</strain>
    </source>
</reference>
<proteinExistence type="predicted"/>
<keyword evidence="1" id="KW-1133">Transmembrane helix</keyword>
<feature type="transmembrane region" description="Helical" evidence="1">
    <location>
        <begin position="110"/>
        <end position="127"/>
    </location>
</feature>
<gene>
    <name evidence="2" type="ORF">CCE28_14755</name>
</gene>